<proteinExistence type="predicted"/>
<dbReference type="RefSeq" id="WP_136142010.1">
    <property type="nucleotide sequence ID" value="NZ_CP039247.1"/>
</dbReference>
<accession>A0A4P7QID5</accession>
<evidence type="ECO:0000313" key="2">
    <source>
        <dbReference type="Proteomes" id="UP000296352"/>
    </source>
</evidence>
<protein>
    <submittedName>
        <fullName evidence="1">Uncharacterized protein</fullName>
    </submittedName>
</protein>
<dbReference type="KEGG" id="cee:CENDO_10865"/>
<dbReference type="OrthoDB" id="4412071at2"/>
<name>A0A4P7QID5_9CORY</name>
<gene>
    <name evidence="1" type="ORF">CENDO_10865</name>
</gene>
<evidence type="ECO:0000313" key="1">
    <source>
        <dbReference type="EMBL" id="QCB29423.1"/>
    </source>
</evidence>
<keyword evidence="2" id="KW-1185">Reference proteome</keyword>
<organism evidence="1 2">
    <name type="scientific">Corynebacterium endometrii</name>
    <dbReference type="NCBI Taxonomy" id="2488819"/>
    <lineage>
        <taxon>Bacteria</taxon>
        <taxon>Bacillati</taxon>
        <taxon>Actinomycetota</taxon>
        <taxon>Actinomycetes</taxon>
        <taxon>Mycobacteriales</taxon>
        <taxon>Corynebacteriaceae</taxon>
        <taxon>Corynebacterium</taxon>
    </lineage>
</organism>
<sequence>MTVRTISATNAACAGTLASLSKDITVAHTEGKTLLLNMPRSIEDISAQAPKRGFFARIFG</sequence>
<dbReference type="EMBL" id="CP039247">
    <property type="protein sequence ID" value="QCB29423.1"/>
    <property type="molecule type" value="Genomic_DNA"/>
</dbReference>
<dbReference type="Proteomes" id="UP000296352">
    <property type="component" value="Chromosome"/>
</dbReference>
<reference evidence="1 2" key="1">
    <citation type="submission" date="2019-04" db="EMBL/GenBank/DDBJ databases">
        <title>Corynebacterium endometrii sp. nov., isolated from the uterus of a cow with endometritis.</title>
        <authorList>
            <person name="Ballas P."/>
            <person name="Ruckert C."/>
            <person name="Wagener K."/>
            <person name="Drillich M."/>
            <person name="Kaempfer P."/>
            <person name="Busse H.-J."/>
            <person name="Ehling-Schulz M."/>
        </authorList>
    </citation>
    <scope>NUCLEOTIDE SEQUENCE [LARGE SCALE GENOMIC DNA]</scope>
    <source>
        <strain evidence="1 2">LMM-1653</strain>
    </source>
</reference>
<dbReference type="AlphaFoldDB" id="A0A4P7QID5"/>